<evidence type="ECO:0000313" key="1">
    <source>
        <dbReference type="EMBL" id="WNM24390.1"/>
    </source>
</evidence>
<dbReference type="AlphaFoldDB" id="A0AA96J7I2"/>
<accession>A0AA96J7I2</accession>
<dbReference type="EMBL" id="CP134879">
    <property type="protein sequence ID" value="WNM24390.1"/>
    <property type="molecule type" value="Genomic_DNA"/>
</dbReference>
<gene>
    <name evidence="1" type="ORF">RN606_13655</name>
</gene>
<name>A0AA96J7I2_9MICO</name>
<keyword evidence="2" id="KW-1185">Reference proteome</keyword>
<protein>
    <submittedName>
        <fullName evidence="1">Uncharacterized protein</fullName>
    </submittedName>
</protein>
<organism evidence="1 2">
    <name type="scientific">Demequina capsici</name>
    <dbReference type="NCBI Taxonomy" id="3075620"/>
    <lineage>
        <taxon>Bacteria</taxon>
        <taxon>Bacillati</taxon>
        <taxon>Actinomycetota</taxon>
        <taxon>Actinomycetes</taxon>
        <taxon>Micrococcales</taxon>
        <taxon>Demequinaceae</taxon>
        <taxon>Demequina</taxon>
    </lineage>
</organism>
<proteinExistence type="predicted"/>
<dbReference type="RefSeq" id="WP_313498053.1">
    <property type="nucleotide sequence ID" value="NZ_CP134879.1"/>
</dbReference>
<evidence type="ECO:0000313" key="2">
    <source>
        <dbReference type="Proteomes" id="UP001304125"/>
    </source>
</evidence>
<sequence length="135" mass="15281">MDRRDAEVISELRLRLETQARALGVEVEFEVREGRAAGAASMPSLHCRTPGVDATVELYVEDAVLAWIEVRRVEWMHSDLADYRLDWLGSEAGVRWLGDLVSGRWTVERRPRFLGFRRLRTSGGGPSLRVTRTSG</sequence>
<reference evidence="1 2" key="1">
    <citation type="submission" date="2023-09" db="EMBL/GenBank/DDBJ databases">
        <title>Demequina sp. a novel bacteria isolated from Capsicum annuum.</title>
        <authorList>
            <person name="Humaira Z."/>
            <person name="Lee J."/>
            <person name="Cho D."/>
        </authorList>
    </citation>
    <scope>NUCLEOTIDE SEQUENCE [LARGE SCALE GENOMIC DNA]</scope>
    <source>
        <strain evidence="1 2">OYTSA14</strain>
    </source>
</reference>
<dbReference type="Proteomes" id="UP001304125">
    <property type="component" value="Chromosome"/>
</dbReference>